<evidence type="ECO:0000313" key="2">
    <source>
        <dbReference type="Proteomes" id="UP000261223"/>
    </source>
</evidence>
<comment type="caution">
    <text evidence="1">The sequence shown here is derived from an EMBL/GenBank/DDBJ whole genome shotgun (WGS) entry which is preliminary data.</text>
</comment>
<protein>
    <submittedName>
        <fullName evidence="1">Uncharacterized protein</fullName>
    </submittedName>
</protein>
<organism evidence="1 2">
    <name type="scientific">Bacteroides stercoris</name>
    <dbReference type="NCBI Taxonomy" id="46506"/>
    <lineage>
        <taxon>Bacteria</taxon>
        <taxon>Pseudomonadati</taxon>
        <taxon>Bacteroidota</taxon>
        <taxon>Bacteroidia</taxon>
        <taxon>Bacteroidales</taxon>
        <taxon>Bacteroidaceae</taxon>
        <taxon>Bacteroides</taxon>
    </lineage>
</organism>
<dbReference type="EMBL" id="QSSV01000007">
    <property type="protein sequence ID" value="RGM13976.1"/>
    <property type="molecule type" value="Genomic_DNA"/>
</dbReference>
<dbReference type="AlphaFoldDB" id="A0A3E4UQB3"/>
<name>A0A3E4UQB3_BACSE</name>
<dbReference type="Proteomes" id="UP000261223">
    <property type="component" value="Unassembled WGS sequence"/>
</dbReference>
<proteinExistence type="predicted"/>
<evidence type="ECO:0000313" key="1">
    <source>
        <dbReference type="EMBL" id="RGM13976.1"/>
    </source>
</evidence>
<reference evidence="1 2" key="1">
    <citation type="submission" date="2018-08" db="EMBL/GenBank/DDBJ databases">
        <title>A genome reference for cultivated species of the human gut microbiota.</title>
        <authorList>
            <person name="Zou Y."/>
            <person name="Xue W."/>
            <person name="Luo G."/>
        </authorList>
    </citation>
    <scope>NUCLEOTIDE SEQUENCE [LARGE SCALE GENOMIC DNA]</scope>
    <source>
        <strain evidence="1 2">TF03-6</strain>
    </source>
</reference>
<sequence>MFRNQYNKMGLQCIVVLLALMINGCSFYKVSVENNNVKQEYERVEMLRKASQLEKKDIKKLTYLYFGNDTLVFPDSLYQFQYEKLDAYFYGEYGMDLYCNWYAYWASKKNAGYSNSVARKKISKILYSVNRILEIASGGGNGFMHESNRIPCYVEYYLFYYNAANKVNFNQEEIAVAIESLWQLIDMVIDKNIPTPILAWRMTNIFENIKYIESLITGDFYLYGLLNYIEKNVNTIKNE</sequence>
<accession>A0A3E4UQB3</accession>
<gene>
    <name evidence="1" type="ORF">DXC34_06745</name>
</gene>